<dbReference type="InterPro" id="IPR004358">
    <property type="entry name" value="Sig_transdc_His_kin-like_C"/>
</dbReference>
<dbReference type="PANTHER" id="PTHR43711:SF31">
    <property type="entry name" value="HISTIDINE KINASE"/>
    <property type="match status" value="1"/>
</dbReference>
<evidence type="ECO:0000256" key="1">
    <source>
        <dbReference type="ARBA" id="ARBA00000085"/>
    </source>
</evidence>
<dbReference type="InterPro" id="IPR036890">
    <property type="entry name" value="HATPase_C_sf"/>
</dbReference>
<dbReference type="Gene3D" id="3.30.565.10">
    <property type="entry name" value="Histidine kinase-like ATPase, C-terminal domain"/>
    <property type="match status" value="2"/>
</dbReference>
<dbReference type="Proteomes" id="UP000274694">
    <property type="component" value="Unassembled WGS sequence"/>
</dbReference>
<keyword evidence="9" id="KW-1185">Reference proteome</keyword>
<dbReference type="PANTHER" id="PTHR43711">
    <property type="entry name" value="TWO-COMPONENT HISTIDINE KINASE"/>
    <property type="match status" value="1"/>
</dbReference>
<dbReference type="SMART" id="SM00387">
    <property type="entry name" value="HATPase_c"/>
    <property type="match status" value="1"/>
</dbReference>
<dbReference type="EC" id="2.7.13.3" evidence="2"/>
<dbReference type="InterPro" id="IPR003594">
    <property type="entry name" value="HATPase_dom"/>
</dbReference>
<accession>A0ABX9Y309</accession>
<feature type="compositionally biased region" description="Low complexity" evidence="6">
    <location>
        <begin position="70"/>
        <end position="79"/>
    </location>
</feature>
<comment type="catalytic activity">
    <reaction evidence="1">
        <text>ATP + protein L-histidine = ADP + protein N-phospho-L-histidine.</text>
        <dbReference type="EC" id="2.7.13.3"/>
    </reaction>
</comment>
<evidence type="ECO:0000256" key="4">
    <source>
        <dbReference type="ARBA" id="ARBA00022777"/>
    </source>
</evidence>
<feature type="compositionally biased region" description="Low complexity" evidence="6">
    <location>
        <begin position="26"/>
        <end position="52"/>
    </location>
</feature>
<keyword evidence="5" id="KW-0902">Two-component regulatory system</keyword>
<keyword evidence="3" id="KW-0808">Transferase</keyword>
<dbReference type="Pfam" id="PF13589">
    <property type="entry name" value="HATPase_c_3"/>
    <property type="match status" value="1"/>
</dbReference>
<organism evidence="8 9">
    <name type="scientific">Micromonospora chalcea</name>
    <dbReference type="NCBI Taxonomy" id="1874"/>
    <lineage>
        <taxon>Bacteria</taxon>
        <taxon>Bacillati</taxon>
        <taxon>Actinomycetota</taxon>
        <taxon>Actinomycetes</taxon>
        <taxon>Micromonosporales</taxon>
        <taxon>Micromonosporaceae</taxon>
        <taxon>Micromonospora</taxon>
    </lineage>
</organism>
<reference evidence="8 9" key="1">
    <citation type="submission" date="2018-05" db="EMBL/GenBank/DDBJ databases">
        <title>Micromonospora from Atacama Desert.</title>
        <authorList>
            <person name="Carro L."/>
            <person name="Goodfellow M."/>
            <person name="Klenk H.-P."/>
        </authorList>
    </citation>
    <scope>NUCLEOTIDE SEQUENCE [LARGE SCALE GENOMIC DNA]</scope>
    <source>
        <strain evidence="8 9">LB41</strain>
    </source>
</reference>
<dbReference type="InterPro" id="IPR005467">
    <property type="entry name" value="His_kinase_dom"/>
</dbReference>
<dbReference type="EMBL" id="QGTA01000189">
    <property type="protein sequence ID" value="RQW92319.1"/>
    <property type="molecule type" value="Genomic_DNA"/>
</dbReference>
<evidence type="ECO:0000256" key="3">
    <source>
        <dbReference type="ARBA" id="ARBA00022679"/>
    </source>
</evidence>
<proteinExistence type="predicted"/>
<evidence type="ECO:0000256" key="5">
    <source>
        <dbReference type="ARBA" id="ARBA00023012"/>
    </source>
</evidence>
<evidence type="ECO:0000259" key="7">
    <source>
        <dbReference type="PROSITE" id="PS50109"/>
    </source>
</evidence>
<dbReference type="GO" id="GO:0016301">
    <property type="term" value="F:kinase activity"/>
    <property type="evidence" value="ECO:0007669"/>
    <property type="project" value="UniProtKB-KW"/>
</dbReference>
<dbReference type="InterPro" id="IPR050736">
    <property type="entry name" value="Sensor_HK_Regulatory"/>
</dbReference>
<evidence type="ECO:0000313" key="8">
    <source>
        <dbReference type="EMBL" id="RQW92319.1"/>
    </source>
</evidence>
<name>A0ABX9Y309_MICCH</name>
<feature type="domain" description="Histidine kinase" evidence="7">
    <location>
        <begin position="710"/>
        <end position="870"/>
    </location>
</feature>
<dbReference type="PROSITE" id="PS50109">
    <property type="entry name" value="HIS_KIN"/>
    <property type="match status" value="1"/>
</dbReference>
<comment type="caution">
    <text evidence="8">The sequence shown here is derived from an EMBL/GenBank/DDBJ whole genome shotgun (WGS) entry which is preliminary data.</text>
</comment>
<gene>
    <name evidence="8" type="ORF">DLJ60_14775</name>
</gene>
<feature type="compositionally biased region" description="Basic and acidic residues" evidence="6">
    <location>
        <begin position="15"/>
        <end position="25"/>
    </location>
</feature>
<evidence type="ECO:0000256" key="6">
    <source>
        <dbReference type="SAM" id="MobiDB-lite"/>
    </source>
</evidence>
<dbReference type="Pfam" id="PF02518">
    <property type="entry name" value="HATPase_c"/>
    <property type="match status" value="1"/>
</dbReference>
<keyword evidence="4 8" id="KW-0418">Kinase</keyword>
<feature type="region of interest" description="Disordered" evidence="6">
    <location>
        <begin position="1"/>
        <end position="116"/>
    </location>
</feature>
<dbReference type="SUPFAM" id="SSF55874">
    <property type="entry name" value="ATPase domain of HSP90 chaperone/DNA topoisomerase II/histidine kinase"/>
    <property type="match status" value="2"/>
</dbReference>
<dbReference type="PRINTS" id="PR00344">
    <property type="entry name" value="BCTRLSENSOR"/>
</dbReference>
<sequence>MPGGWRGWRQAQRAAAERQAVDRRCGGPAAGRAAQSRARAAQGSARPAASASWRQSRGCGYCASGGGAQAPGWPGPSAGRGPWVVASRPSRLPSTRASRADRRQEGGSTADSDGFAPRECWNGHARRCRAYRRHSPLWSVAGSLKLQRTRRSLGSLDGPSPVERLHQFAVLPPHATRCKVPPRRGLQMKSAPIRFATDILRRLGEELNPNIDQGILELVKNAYDADAATCTVYLNSISQAGGSIEIRDDGDGMELDDILHGWLVLGRSRKRTAARTRKGRIPAGNKGLGRLAALRLGRTVEMVTRPRQTDNEYAVEIDWHEFDNAALVEDVNVSVVSRPRSSRKAGTTVRITDLGGPIGRMEVKRLARSLILLADPFSDDPRAFRPVLRSKEFQDLAELVERRYFDDAEYHLVAKLRDGKASAAVVDWRGNVLFEGDHQELSIRRESPAYNAPNADFDLWAFILNSQAFSTRSTTVHEVRSWIDQFGGVHLYLNGLRVGSYGNAGNDWLDMNLRRVQSPEERPSTNTSIGRVSVTDVSGRLAQKTDRSGFIEDHTFEELRAFAQDSLEWMARRRLAAAEARRRRERKTTQTRTQRSRATLKEQIERAPAELKTELNIALQKYDRERQRETDALRREVQLYRTLSTAGITAATFAHESGGNPLKVIGQSVNAIERRARRELGEKYDVLADPVSSIRNACSTLGVLSTATLRLIDADKRRLGRIDLHQVVQQVLATFAPFLDDREVELEVDLAPGQPYMRGTDAAIESILTNFLNNSLTAFESSTDHERRMLVRTEVVEDVWHLTVADNGPGIEGVKVRDIWLPGQTSRPNGTGLGLTIVRDAVSDLGGTVNAEPNGVLGGASFVVELPILGV</sequence>
<evidence type="ECO:0000313" key="9">
    <source>
        <dbReference type="Proteomes" id="UP000274694"/>
    </source>
</evidence>
<protein>
    <recommendedName>
        <fullName evidence="2">histidine kinase</fullName>
        <ecNumber evidence="2">2.7.13.3</ecNumber>
    </recommendedName>
</protein>
<evidence type="ECO:0000256" key="2">
    <source>
        <dbReference type="ARBA" id="ARBA00012438"/>
    </source>
</evidence>